<accession>A0ABQ2EHZ0</accession>
<keyword evidence="2" id="KW-1185">Reference proteome</keyword>
<protein>
    <submittedName>
        <fullName evidence="1">Uncharacterized protein</fullName>
    </submittedName>
</protein>
<evidence type="ECO:0000313" key="2">
    <source>
        <dbReference type="Proteomes" id="UP000647587"/>
    </source>
</evidence>
<name>A0ABQ2EHZ0_9DEIO</name>
<reference evidence="2" key="1">
    <citation type="journal article" date="2019" name="Int. J. Syst. Evol. Microbiol.">
        <title>The Global Catalogue of Microorganisms (GCM) 10K type strain sequencing project: providing services to taxonomists for standard genome sequencing and annotation.</title>
        <authorList>
            <consortium name="The Broad Institute Genomics Platform"/>
            <consortium name="The Broad Institute Genome Sequencing Center for Infectious Disease"/>
            <person name="Wu L."/>
            <person name="Ma J."/>
        </authorList>
    </citation>
    <scope>NUCLEOTIDE SEQUENCE [LARGE SCALE GENOMIC DNA]</scope>
    <source>
        <strain evidence="2">JCM 30331</strain>
    </source>
</reference>
<dbReference type="Proteomes" id="UP000647587">
    <property type="component" value="Unassembled WGS sequence"/>
</dbReference>
<dbReference type="EMBL" id="BMPP01000001">
    <property type="protein sequence ID" value="GGK11999.1"/>
    <property type="molecule type" value="Genomic_DNA"/>
</dbReference>
<evidence type="ECO:0000313" key="1">
    <source>
        <dbReference type="EMBL" id="GGK11999.1"/>
    </source>
</evidence>
<gene>
    <name evidence="1" type="ORF">GCM10008955_01560</name>
</gene>
<proteinExistence type="predicted"/>
<comment type="caution">
    <text evidence="1">The sequence shown here is derived from an EMBL/GenBank/DDBJ whole genome shotgun (WGS) entry which is preliminary data.</text>
</comment>
<organism evidence="1 2">
    <name type="scientific">Deinococcus malanensis</name>
    <dbReference type="NCBI Taxonomy" id="1706855"/>
    <lineage>
        <taxon>Bacteria</taxon>
        <taxon>Thermotogati</taxon>
        <taxon>Deinococcota</taxon>
        <taxon>Deinococci</taxon>
        <taxon>Deinococcales</taxon>
        <taxon>Deinococcaceae</taxon>
        <taxon>Deinococcus</taxon>
    </lineage>
</organism>
<sequence>MYMPRPQLLVIVPGTWNAVAEGVTELKRYLADEYGGTVIIRTTAAPLSSPLILPTGVWAPGTWRLARRDMELVLLPQAFFSLDWMEVS</sequence>